<dbReference type="PANTHER" id="PTHR47150">
    <property type="entry name" value="OS12G0169200 PROTEIN"/>
    <property type="match status" value="1"/>
</dbReference>
<sequence>MLRRRFRMADATDEYIKIGESITIESLKRFCRAVVEEFVGKYLRSPNTTDVARLLHIGQYAGRSGSLTIILEDVDDYDMWICHAYFGLPGTNNGINVLEASHLFPTSLKVLFLQLIMSFRPRLMHEIGLDYFIGLDLIEIKLRLDRIGLD</sequence>
<reference evidence="1" key="1">
    <citation type="journal article" date="2023" name="Plant J.">
        <title>Genome sequences and population genomics provide insights into the demographic history, inbreeding, and mutation load of two 'living fossil' tree species of Dipteronia.</title>
        <authorList>
            <person name="Feng Y."/>
            <person name="Comes H.P."/>
            <person name="Chen J."/>
            <person name="Zhu S."/>
            <person name="Lu R."/>
            <person name="Zhang X."/>
            <person name="Li P."/>
            <person name="Qiu J."/>
            <person name="Olsen K.M."/>
            <person name="Qiu Y."/>
        </authorList>
    </citation>
    <scope>NUCLEOTIDE SEQUENCE</scope>
    <source>
        <strain evidence="1">KIB01</strain>
    </source>
</reference>
<organism evidence="1 2">
    <name type="scientific">Dipteronia dyeriana</name>
    <dbReference type="NCBI Taxonomy" id="168575"/>
    <lineage>
        <taxon>Eukaryota</taxon>
        <taxon>Viridiplantae</taxon>
        <taxon>Streptophyta</taxon>
        <taxon>Embryophyta</taxon>
        <taxon>Tracheophyta</taxon>
        <taxon>Spermatophyta</taxon>
        <taxon>Magnoliopsida</taxon>
        <taxon>eudicotyledons</taxon>
        <taxon>Gunneridae</taxon>
        <taxon>Pentapetalae</taxon>
        <taxon>rosids</taxon>
        <taxon>malvids</taxon>
        <taxon>Sapindales</taxon>
        <taxon>Sapindaceae</taxon>
        <taxon>Hippocastanoideae</taxon>
        <taxon>Acereae</taxon>
        <taxon>Dipteronia</taxon>
    </lineage>
</organism>
<accession>A0AAD9TQB0</accession>
<dbReference type="AlphaFoldDB" id="A0AAD9TQB0"/>
<evidence type="ECO:0000313" key="1">
    <source>
        <dbReference type="EMBL" id="KAK2640284.1"/>
    </source>
</evidence>
<gene>
    <name evidence="1" type="ORF">Ddye_028079</name>
</gene>
<proteinExistence type="predicted"/>
<evidence type="ECO:0000313" key="2">
    <source>
        <dbReference type="Proteomes" id="UP001280121"/>
    </source>
</evidence>
<dbReference type="Proteomes" id="UP001280121">
    <property type="component" value="Unassembled WGS sequence"/>
</dbReference>
<dbReference type="Pfam" id="PF04827">
    <property type="entry name" value="Plant_tran"/>
    <property type="match status" value="1"/>
</dbReference>
<dbReference type="PANTHER" id="PTHR47150:SF7">
    <property type="entry name" value="NUCLEASE"/>
    <property type="match status" value="1"/>
</dbReference>
<name>A0AAD9TQB0_9ROSI</name>
<protein>
    <submittedName>
        <fullName evidence="1">Uncharacterized protein</fullName>
    </submittedName>
</protein>
<dbReference type="InterPro" id="IPR006912">
    <property type="entry name" value="Harbinger_derived_prot"/>
</dbReference>
<keyword evidence="2" id="KW-1185">Reference proteome</keyword>
<comment type="caution">
    <text evidence="1">The sequence shown here is derived from an EMBL/GenBank/DDBJ whole genome shotgun (WGS) entry which is preliminary data.</text>
</comment>
<dbReference type="EMBL" id="JANJYI010000008">
    <property type="protein sequence ID" value="KAK2640284.1"/>
    <property type="molecule type" value="Genomic_DNA"/>
</dbReference>